<protein>
    <submittedName>
        <fullName evidence="2">Uncharacterized protein</fullName>
    </submittedName>
</protein>
<dbReference type="InParanoid" id="L5K7Q1"/>
<reference evidence="3" key="1">
    <citation type="journal article" date="2013" name="Science">
        <title>Comparative analysis of bat genomes provides insight into the evolution of flight and immunity.</title>
        <authorList>
            <person name="Zhang G."/>
            <person name="Cowled C."/>
            <person name="Shi Z."/>
            <person name="Huang Z."/>
            <person name="Bishop-Lilly K.A."/>
            <person name="Fang X."/>
            <person name="Wynne J.W."/>
            <person name="Xiong Z."/>
            <person name="Baker M.L."/>
            <person name="Zhao W."/>
            <person name="Tachedjian M."/>
            <person name="Zhu Y."/>
            <person name="Zhou P."/>
            <person name="Jiang X."/>
            <person name="Ng J."/>
            <person name="Yang L."/>
            <person name="Wu L."/>
            <person name="Xiao J."/>
            <person name="Feng Y."/>
            <person name="Chen Y."/>
            <person name="Sun X."/>
            <person name="Zhang Y."/>
            <person name="Marsh G.A."/>
            <person name="Crameri G."/>
            <person name="Broder C.C."/>
            <person name="Frey K.G."/>
            <person name="Wang L.F."/>
            <person name="Wang J."/>
        </authorList>
    </citation>
    <scope>NUCLEOTIDE SEQUENCE [LARGE SCALE GENOMIC DNA]</scope>
</reference>
<feature type="region of interest" description="Disordered" evidence="1">
    <location>
        <begin position="1"/>
        <end position="23"/>
    </location>
</feature>
<organism evidence="2 3">
    <name type="scientific">Pteropus alecto</name>
    <name type="common">Black flying fox</name>
    <dbReference type="NCBI Taxonomy" id="9402"/>
    <lineage>
        <taxon>Eukaryota</taxon>
        <taxon>Metazoa</taxon>
        <taxon>Chordata</taxon>
        <taxon>Craniata</taxon>
        <taxon>Vertebrata</taxon>
        <taxon>Euteleostomi</taxon>
        <taxon>Mammalia</taxon>
        <taxon>Eutheria</taxon>
        <taxon>Laurasiatheria</taxon>
        <taxon>Chiroptera</taxon>
        <taxon>Yinpterochiroptera</taxon>
        <taxon>Pteropodoidea</taxon>
        <taxon>Pteropodidae</taxon>
        <taxon>Pteropodinae</taxon>
        <taxon>Pteropus</taxon>
    </lineage>
</organism>
<evidence type="ECO:0000256" key="1">
    <source>
        <dbReference type="SAM" id="MobiDB-lite"/>
    </source>
</evidence>
<dbReference type="EMBL" id="KB030957">
    <property type="protein sequence ID" value="ELK07540.1"/>
    <property type="molecule type" value="Genomic_DNA"/>
</dbReference>
<proteinExistence type="predicted"/>
<name>L5K7Q1_PTEAL</name>
<accession>L5K7Q1</accession>
<dbReference type="AlphaFoldDB" id="L5K7Q1"/>
<feature type="region of interest" description="Disordered" evidence="1">
    <location>
        <begin position="38"/>
        <end position="61"/>
    </location>
</feature>
<dbReference type="Proteomes" id="UP000010552">
    <property type="component" value="Unassembled WGS sequence"/>
</dbReference>
<sequence length="95" mass="10416">MELHPPDDSKIPHQDLRPPFSRAPLLTPARTATVRSWSPSLPLLPGEAANQERGVHGSSGHHLLRRSHVSLKHAPSPPSHRKDKVLVLPGIWGSL</sequence>
<keyword evidence="3" id="KW-1185">Reference proteome</keyword>
<evidence type="ECO:0000313" key="3">
    <source>
        <dbReference type="Proteomes" id="UP000010552"/>
    </source>
</evidence>
<evidence type="ECO:0000313" key="2">
    <source>
        <dbReference type="EMBL" id="ELK07540.1"/>
    </source>
</evidence>
<gene>
    <name evidence="2" type="ORF">PAL_GLEAN10004197</name>
</gene>
<feature type="compositionally biased region" description="Basic and acidic residues" evidence="1">
    <location>
        <begin position="1"/>
        <end position="16"/>
    </location>
</feature>